<keyword evidence="1" id="KW-0812">Transmembrane</keyword>
<evidence type="ECO:0000313" key="3">
    <source>
        <dbReference type="Proteomes" id="UP000026960"/>
    </source>
</evidence>
<dbReference type="Proteomes" id="UP000026960">
    <property type="component" value="Chromosome 8"/>
</dbReference>
<keyword evidence="3" id="KW-1185">Reference proteome</keyword>
<dbReference type="Gramene" id="OBART08G23020.2">
    <property type="protein sequence ID" value="OBART08G23020.2"/>
    <property type="gene ID" value="OBART08G23020"/>
</dbReference>
<proteinExistence type="predicted"/>
<evidence type="ECO:0000313" key="2">
    <source>
        <dbReference type="EnsemblPlants" id="OBART08G23020.2"/>
    </source>
</evidence>
<protein>
    <submittedName>
        <fullName evidence="2">Uncharacterized protein</fullName>
    </submittedName>
</protein>
<name>A0A0D3H305_9ORYZ</name>
<feature type="transmembrane region" description="Helical" evidence="1">
    <location>
        <begin position="83"/>
        <end position="106"/>
    </location>
</feature>
<feature type="transmembrane region" description="Helical" evidence="1">
    <location>
        <begin position="248"/>
        <end position="281"/>
    </location>
</feature>
<evidence type="ECO:0000256" key="1">
    <source>
        <dbReference type="SAM" id="Phobius"/>
    </source>
</evidence>
<reference evidence="2" key="2">
    <citation type="submission" date="2015-03" db="UniProtKB">
        <authorList>
            <consortium name="EnsemblPlants"/>
        </authorList>
    </citation>
    <scope>IDENTIFICATION</scope>
</reference>
<dbReference type="eggNOG" id="ENOG502R3HT">
    <property type="taxonomic scope" value="Eukaryota"/>
</dbReference>
<sequence length="291" mass="33204">MLRRVTLLWSNLLNTSPAPASRSPMQHSNTCNCSSLQTTEFFFRNALEMIDIFGVAICFDKRSIDDSSTEVVISLALLKSLTILSSSLSEVTFFTVFLKCFFAFFIKRIRRGARRCAARRRLPVRPRPPFPPLPPCWKAAPDKIAEVSISSGGDYIRSKAQLHKGNSTDMDNRIELRMLRRVTLVWINLLNRSPAPASRSPMQHSNACNCSSLQITRFFFWNALGMRDDFGIVICFDKRYNIDSNSEVVISLASLISFTILQSLSETTFFTVFLECFFAFFIKRMNDWILA</sequence>
<dbReference type="AlphaFoldDB" id="A0A0D3H305"/>
<organism evidence="2">
    <name type="scientific">Oryza barthii</name>
    <dbReference type="NCBI Taxonomy" id="65489"/>
    <lineage>
        <taxon>Eukaryota</taxon>
        <taxon>Viridiplantae</taxon>
        <taxon>Streptophyta</taxon>
        <taxon>Embryophyta</taxon>
        <taxon>Tracheophyta</taxon>
        <taxon>Spermatophyta</taxon>
        <taxon>Magnoliopsida</taxon>
        <taxon>Liliopsida</taxon>
        <taxon>Poales</taxon>
        <taxon>Poaceae</taxon>
        <taxon>BOP clade</taxon>
        <taxon>Oryzoideae</taxon>
        <taxon>Oryzeae</taxon>
        <taxon>Oryzinae</taxon>
        <taxon>Oryza</taxon>
    </lineage>
</organism>
<keyword evidence="1" id="KW-0472">Membrane</keyword>
<accession>A0A0D3H305</accession>
<dbReference type="PaxDb" id="65489-OBART08G23020.2"/>
<dbReference type="EnsemblPlants" id="OBART08G23020.2">
    <property type="protein sequence ID" value="OBART08G23020.2"/>
    <property type="gene ID" value="OBART08G23020"/>
</dbReference>
<reference evidence="2" key="1">
    <citation type="journal article" date="2009" name="Rice">
        <title>De Novo Next Generation Sequencing of Plant Genomes.</title>
        <authorList>
            <person name="Rounsley S."/>
            <person name="Marri P.R."/>
            <person name="Yu Y."/>
            <person name="He R."/>
            <person name="Sisneros N."/>
            <person name="Goicoechea J.L."/>
            <person name="Lee S.J."/>
            <person name="Angelova A."/>
            <person name="Kudrna D."/>
            <person name="Luo M."/>
            <person name="Affourtit J."/>
            <person name="Desany B."/>
            <person name="Knight J."/>
            <person name="Niazi F."/>
            <person name="Egholm M."/>
            <person name="Wing R.A."/>
        </authorList>
    </citation>
    <scope>NUCLEOTIDE SEQUENCE [LARGE SCALE GENOMIC DNA]</scope>
    <source>
        <strain evidence="2">cv. IRGC 105608</strain>
    </source>
</reference>
<keyword evidence="1" id="KW-1133">Transmembrane helix</keyword>
<dbReference type="HOGENOM" id="CLU_103120_0_0_1"/>